<name>A0AAE0C4F5_9CHLO</name>
<dbReference type="Proteomes" id="UP001190700">
    <property type="component" value="Unassembled WGS sequence"/>
</dbReference>
<organism evidence="1 2">
    <name type="scientific">Cymbomonas tetramitiformis</name>
    <dbReference type="NCBI Taxonomy" id="36881"/>
    <lineage>
        <taxon>Eukaryota</taxon>
        <taxon>Viridiplantae</taxon>
        <taxon>Chlorophyta</taxon>
        <taxon>Pyramimonadophyceae</taxon>
        <taxon>Pyramimonadales</taxon>
        <taxon>Pyramimonadaceae</taxon>
        <taxon>Cymbomonas</taxon>
    </lineage>
</organism>
<proteinExistence type="predicted"/>
<evidence type="ECO:0000313" key="2">
    <source>
        <dbReference type="Proteomes" id="UP001190700"/>
    </source>
</evidence>
<sequence>TSADFHADSSVWESTPVRASQRAEFADKLDYAFTYGEELSKLTGSHGFKPNVGLTLDGPYSEADFAVLLGNMSHVFGSISRDEFLKPLDLDFEYEVYHLTLNELIYVVLPTVLRGTALALLYEESALAHPQDGRCALHRLRYHVESLGDPDTKRFWVRLRHIIINEHEDCHGYYRTIIATCEYMVGV</sequence>
<accession>A0AAE0C4F5</accession>
<dbReference type="EMBL" id="LGRX02028270">
    <property type="protein sequence ID" value="KAK3248266.1"/>
    <property type="molecule type" value="Genomic_DNA"/>
</dbReference>
<evidence type="ECO:0000313" key="1">
    <source>
        <dbReference type="EMBL" id="KAK3248266.1"/>
    </source>
</evidence>
<keyword evidence="2" id="KW-1185">Reference proteome</keyword>
<feature type="non-terminal residue" evidence="1">
    <location>
        <position position="1"/>
    </location>
</feature>
<protein>
    <submittedName>
        <fullName evidence="1">Uncharacterized protein</fullName>
    </submittedName>
</protein>
<dbReference type="AlphaFoldDB" id="A0AAE0C4F5"/>
<reference evidence="1 2" key="1">
    <citation type="journal article" date="2015" name="Genome Biol. Evol.">
        <title>Comparative Genomics of a Bacterivorous Green Alga Reveals Evolutionary Causalities and Consequences of Phago-Mixotrophic Mode of Nutrition.</title>
        <authorList>
            <person name="Burns J.A."/>
            <person name="Paasch A."/>
            <person name="Narechania A."/>
            <person name="Kim E."/>
        </authorList>
    </citation>
    <scope>NUCLEOTIDE SEQUENCE [LARGE SCALE GENOMIC DNA]</scope>
    <source>
        <strain evidence="1 2">PLY_AMNH</strain>
    </source>
</reference>
<gene>
    <name evidence="1" type="ORF">CYMTET_42265</name>
</gene>
<comment type="caution">
    <text evidence="1">The sequence shown here is derived from an EMBL/GenBank/DDBJ whole genome shotgun (WGS) entry which is preliminary data.</text>
</comment>